<dbReference type="EMBL" id="ABVL01000010">
    <property type="protein sequence ID" value="EDY18840.1"/>
    <property type="molecule type" value="Genomic_DNA"/>
</dbReference>
<dbReference type="InParanoid" id="B4D3L0"/>
<evidence type="ECO:0000256" key="1">
    <source>
        <dbReference type="SAM" id="MobiDB-lite"/>
    </source>
</evidence>
<organism evidence="2 3">
    <name type="scientific">Chthoniobacter flavus Ellin428</name>
    <dbReference type="NCBI Taxonomy" id="497964"/>
    <lineage>
        <taxon>Bacteria</taxon>
        <taxon>Pseudomonadati</taxon>
        <taxon>Verrucomicrobiota</taxon>
        <taxon>Spartobacteria</taxon>
        <taxon>Chthoniobacterales</taxon>
        <taxon>Chthoniobacteraceae</taxon>
        <taxon>Chthoniobacter</taxon>
    </lineage>
</organism>
<dbReference type="AlphaFoldDB" id="B4D3L0"/>
<protein>
    <recommendedName>
        <fullName evidence="4">FHA domain-containing protein</fullName>
    </recommendedName>
</protein>
<dbReference type="STRING" id="497964.CfE428DRAFT_3498"/>
<dbReference type="eggNOG" id="COG1131">
    <property type="taxonomic scope" value="Bacteria"/>
</dbReference>
<dbReference type="RefSeq" id="WP_006980823.1">
    <property type="nucleotide sequence ID" value="NZ_ABVL01000010.1"/>
</dbReference>
<sequence>MSTSDHGYAKTLSEKPPALPLLQRVRRIAENVSRRWMRKPRTVTESPNLLPLLIQVLAAFSKANGEVLEEEIDSSLGFLRYDYPEAVYSELRKLFRQALNENQDLGAMAKKLAGELSTERKVMLGVQLYDLISKAGMEQQQVVTFYSFMTQLGMAAQAIDIVYQLNAAEDTDKNIYQQGQSPLESLTFGSNGQSDVKLKGLAGNERLVAFRYHDLILLKNQSSKGIVVRGRPLGPGAFCRVYSGQRIVLGEQVLTYQDLAYYFNAKKNVALAQIYLSIDHNDEVQLEKERSRESCLEVKFGLKVQVRALKDVDALLNGVALRYGTIIEATLDDKIVFHNDSELPLNELRRRARALGGRFQLKAYKTGYLVSNNPSLLDVDDILLSPGTSGDVLLKILCDYESRVGKLEVIHADRPILVDETPVRQTADLKDGDTIRIDTGPGAALQLRRTDHRGGAQHHFQPGSAGRDPSLWQARHRPRWHFLQRESRRNGLRDGRERFG</sequence>
<keyword evidence="3" id="KW-1185">Reference proteome</keyword>
<accession>B4D3L0</accession>
<reference evidence="2 3" key="1">
    <citation type="journal article" date="2011" name="J. Bacteriol.">
        <title>Genome sequence of Chthoniobacter flavus Ellin428, an aerobic heterotrophic soil bacterium.</title>
        <authorList>
            <person name="Kant R."/>
            <person name="van Passel M.W."/>
            <person name="Palva A."/>
            <person name="Lucas S."/>
            <person name="Lapidus A."/>
            <person name="Glavina Del Rio T."/>
            <person name="Dalin E."/>
            <person name="Tice H."/>
            <person name="Bruce D."/>
            <person name="Goodwin L."/>
            <person name="Pitluck S."/>
            <person name="Larimer F.W."/>
            <person name="Land M.L."/>
            <person name="Hauser L."/>
            <person name="Sangwan P."/>
            <person name="de Vos W.M."/>
            <person name="Janssen P.H."/>
            <person name="Smidt H."/>
        </authorList>
    </citation>
    <scope>NUCLEOTIDE SEQUENCE [LARGE SCALE GENOMIC DNA]</scope>
    <source>
        <strain evidence="2 3">Ellin428</strain>
    </source>
</reference>
<evidence type="ECO:0000313" key="3">
    <source>
        <dbReference type="Proteomes" id="UP000005824"/>
    </source>
</evidence>
<feature type="region of interest" description="Disordered" evidence="1">
    <location>
        <begin position="452"/>
        <end position="471"/>
    </location>
</feature>
<proteinExistence type="predicted"/>
<dbReference type="Proteomes" id="UP000005824">
    <property type="component" value="Unassembled WGS sequence"/>
</dbReference>
<evidence type="ECO:0008006" key="4">
    <source>
        <dbReference type="Google" id="ProtNLM"/>
    </source>
</evidence>
<comment type="caution">
    <text evidence="2">The sequence shown here is derived from an EMBL/GenBank/DDBJ whole genome shotgun (WGS) entry which is preliminary data.</text>
</comment>
<gene>
    <name evidence="2" type="ORF">CfE428DRAFT_3498</name>
</gene>
<evidence type="ECO:0000313" key="2">
    <source>
        <dbReference type="EMBL" id="EDY18840.1"/>
    </source>
</evidence>
<name>B4D3L0_9BACT</name>